<accession>A0ABV9TVC5</accession>
<gene>
    <name evidence="5" type="ORF">ACFPCY_07610</name>
</gene>
<dbReference type="EMBL" id="JBHSIT010000002">
    <property type="protein sequence ID" value="MFC4907180.1"/>
    <property type="molecule type" value="Genomic_DNA"/>
</dbReference>
<protein>
    <submittedName>
        <fullName evidence="5">Glycosyltransferase</fullName>
        <ecNumber evidence="5">2.4.-.-</ecNumber>
    </submittedName>
</protein>
<evidence type="ECO:0000256" key="1">
    <source>
        <dbReference type="ARBA" id="ARBA00022676"/>
    </source>
</evidence>
<dbReference type="Pfam" id="PF00534">
    <property type="entry name" value="Glycos_transf_1"/>
    <property type="match status" value="1"/>
</dbReference>
<comment type="caution">
    <text evidence="5">The sequence shown here is derived from an EMBL/GenBank/DDBJ whole genome shotgun (WGS) entry which is preliminary data.</text>
</comment>
<reference evidence="6" key="1">
    <citation type="journal article" date="2019" name="Int. J. Syst. Evol. Microbiol.">
        <title>The Global Catalogue of Microorganisms (GCM) 10K type strain sequencing project: providing services to taxonomists for standard genome sequencing and annotation.</title>
        <authorList>
            <consortium name="The Broad Institute Genomics Platform"/>
            <consortium name="The Broad Institute Genome Sequencing Center for Infectious Disease"/>
            <person name="Wu L."/>
            <person name="Ma J."/>
        </authorList>
    </citation>
    <scope>NUCLEOTIDE SEQUENCE [LARGE SCALE GENOMIC DNA]</scope>
    <source>
        <strain evidence="6">KLKA75</strain>
    </source>
</reference>
<dbReference type="SUPFAM" id="SSF53756">
    <property type="entry name" value="UDP-Glycosyltransferase/glycogen phosphorylase"/>
    <property type="match status" value="1"/>
</dbReference>
<feature type="domain" description="Glycosyl transferase family 1" evidence="3">
    <location>
        <begin position="216"/>
        <end position="376"/>
    </location>
</feature>
<feature type="domain" description="Glycosyltransferase subfamily 4-like N-terminal" evidence="4">
    <location>
        <begin position="25"/>
        <end position="202"/>
    </location>
</feature>
<dbReference type="PANTHER" id="PTHR12526:SF635">
    <property type="entry name" value="GLYCOSYL TRANSFERASE GROUP 1"/>
    <property type="match status" value="1"/>
</dbReference>
<evidence type="ECO:0000259" key="4">
    <source>
        <dbReference type="Pfam" id="PF13439"/>
    </source>
</evidence>
<name>A0ABV9TVC5_9ACTN</name>
<dbReference type="GO" id="GO:0016757">
    <property type="term" value="F:glycosyltransferase activity"/>
    <property type="evidence" value="ECO:0007669"/>
    <property type="project" value="UniProtKB-KW"/>
</dbReference>
<keyword evidence="6" id="KW-1185">Reference proteome</keyword>
<keyword evidence="2 5" id="KW-0808">Transferase</keyword>
<dbReference type="Gene3D" id="3.40.50.2000">
    <property type="entry name" value="Glycogen Phosphorylase B"/>
    <property type="match status" value="2"/>
</dbReference>
<dbReference type="EC" id="2.4.-.-" evidence="5"/>
<dbReference type="Proteomes" id="UP001595872">
    <property type="component" value="Unassembled WGS sequence"/>
</dbReference>
<organism evidence="5 6">
    <name type="scientific">Actinomadura gamaensis</name>
    <dbReference type="NCBI Taxonomy" id="1763541"/>
    <lineage>
        <taxon>Bacteria</taxon>
        <taxon>Bacillati</taxon>
        <taxon>Actinomycetota</taxon>
        <taxon>Actinomycetes</taxon>
        <taxon>Streptosporangiales</taxon>
        <taxon>Thermomonosporaceae</taxon>
        <taxon>Actinomadura</taxon>
    </lineage>
</organism>
<keyword evidence="1 5" id="KW-0328">Glycosyltransferase</keyword>
<evidence type="ECO:0000313" key="6">
    <source>
        <dbReference type="Proteomes" id="UP001595872"/>
    </source>
</evidence>
<dbReference type="InterPro" id="IPR028098">
    <property type="entry name" value="Glyco_trans_4-like_N"/>
</dbReference>
<sequence>MRIAMVSEHASPLAARGGLGGADAGGQNVFVAALAAELGAQGHHVTVYTRRDSPAPPGRVRLAPGVTVEHVPAGPPSDVPKDDLLRWMPDFGNYLRDRWRADPPDVVHAHFWMSGLASLQATRGPGAPRVPVVQTFHALGSVKRRHQGGKDTSPDGRVQMESEIGRAAEAVIATAVEETAELAAMGVPADRIEVVPCGVDLAVHSPDGPAEDRGAPRRLVVLSRMVERKGVDTAIRALAHVPDAELIVAGGPPAAELDADPEARRLLAVAAEADVAGRVHLVGRRSRDEVPALLRSADVVLALPWYEPFGMVPLEAMSCGVPVVATAVGGHLDSVADGESGLLVPPRDPVAAARAVNALLDDPARREAYGRAGRRRAEARYSWPRVARDTLSVYREAMARKEVAA</sequence>
<evidence type="ECO:0000313" key="5">
    <source>
        <dbReference type="EMBL" id="MFC4907180.1"/>
    </source>
</evidence>
<dbReference type="Pfam" id="PF13439">
    <property type="entry name" value="Glyco_transf_4"/>
    <property type="match status" value="1"/>
</dbReference>
<dbReference type="InterPro" id="IPR001296">
    <property type="entry name" value="Glyco_trans_1"/>
</dbReference>
<dbReference type="RefSeq" id="WP_378252919.1">
    <property type="nucleotide sequence ID" value="NZ_JBHSIT010000002.1"/>
</dbReference>
<proteinExistence type="predicted"/>
<dbReference type="PANTHER" id="PTHR12526">
    <property type="entry name" value="GLYCOSYLTRANSFERASE"/>
    <property type="match status" value="1"/>
</dbReference>
<evidence type="ECO:0000256" key="2">
    <source>
        <dbReference type="ARBA" id="ARBA00022679"/>
    </source>
</evidence>
<evidence type="ECO:0000259" key="3">
    <source>
        <dbReference type="Pfam" id="PF00534"/>
    </source>
</evidence>